<evidence type="ECO:0000256" key="5">
    <source>
        <dbReference type="ARBA" id="ARBA00047960"/>
    </source>
</evidence>
<dbReference type="GO" id="GO:0006749">
    <property type="term" value="P:glutathione metabolic process"/>
    <property type="evidence" value="ECO:0007669"/>
    <property type="project" value="TreeGrafter"/>
</dbReference>
<dbReference type="InterPro" id="IPR036249">
    <property type="entry name" value="Thioredoxin-like_sf"/>
</dbReference>
<comment type="caution">
    <text evidence="9">The sequence shown here is derived from an EMBL/GenBank/DDBJ whole genome shotgun (WGS) entry which is preliminary data.</text>
</comment>
<dbReference type="SUPFAM" id="SSF47616">
    <property type="entry name" value="GST C-terminal domain-like"/>
    <property type="match status" value="1"/>
</dbReference>
<dbReference type="PANTHER" id="PTHR11571">
    <property type="entry name" value="GLUTATHIONE S-TRANSFERASE"/>
    <property type="match status" value="1"/>
</dbReference>
<evidence type="ECO:0000256" key="3">
    <source>
        <dbReference type="ARBA" id="ARBA00012452"/>
    </source>
</evidence>
<dbReference type="EMBL" id="CAJNNW010037474">
    <property type="protein sequence ID" value="CAE8742099.1"/>
    <property type="molecule type" value="Genomic_DNA"/>
</dbReference>
<proteinExistence type="inferred from homology"/>
<dbReference type="GO" id="GO:0004364">
    <property type="term" value="F:glutathione transferase activity"/>
    <property type="evidence" value="ECO:0007669"/>
    <property type="project" value="UniProtKB-EC"/>
</dbReference>
<dbReference type="PROSITE" id="PS50404">
    <property type="entry name" value="GST_NTER"/>
    <property type="match status" value="1"/>
</dbReference>
<dbReference type="Pfam" id="PF14497">
    <property type="entry name" value="GST_C_3"/>
    <property type="match status" value="1"/>
</dbReference>
<keyword evidence="4" id="KW-0808">Transferase</keyword>
<dbReference type="InterPro" id="IPR010987">
    <property type="entry name" value="Glutathione-S-Trfase_C-like"/>
</dbReference>
<comment type="catalytic activity">
    <reaction evidence="5">
        <text>RX + glutathione = an S-substituted glutathione + a halide anion + H(+)</text>
        <dbReference type="Rhea" id="RHEA:16437"/>
        <dbReference type="ChEBI" id="CHEBI:15378"/>
        <dbReference type="ChEBI" id="CHEBI:16042"/>
        <dbReference type="ChEBI" id="CHEBI:17792"/>
        <dbReference type="ChEBI" id="CHEBI:57925"/>
        <dbReference type="ChEBI" id="CHEBI:90779"/>
        <dbReference type="EC" id="2.5.1.18"/>
    </reaction>
</comment>
<feature type="compositionally biased region" description="Low complexity" evidence="6">
    <location>
        <begin position="785"/>
        <end position="813"/>
    </location>
</feature>
<evidence type="ECO:0000256" key="6">
    <source>
        <dbReference type="SAM" id="MobiDB-lite"/>
    </source>
</evidence>
<dbReference type="AlphaFoldDB" id="A0A813M6G4"/>
<feature type="domain" description="GST N-terminal" evidence="7">
    <location>
        <begin position="325"/>
        <end position="419"/>
    </location>
</feature>
<dbReference type="Proteomes" id="UP000626109">
    <property type="component" value="Unassembled WGS sequence"/>
</dbReference>
<dbReference type="Gene3D" id="1.20.1050.10">
    <property type="match status" value="1"/>
</dbReference>
<evidence type="ECO:0000313" key="9">
    <source>
        <dbReference type="EMBL" id="CAE8742099.1"/>
    </source>
</evidence>
<organism evidence="9 10">
    <name type="scientific">Polarella glacialis</name>
    <name type="common">Dinoflagellate</name>
    <dbReference type="NCBI Taxonomy" id="89957"/>
    <lineage>
        <taxon>Eukaryota</taxon>
        <taxon>Sar</taxon>
        <taxon>Alveolata</taxon>
        <taxon>Dinophyceae</taxon>
        <taxon>Suessiales</taxon>
        <taxon>Suessiaceae</taxon>
        <taxon>Polarella</taxon>
    </lineage>
</organism>
<feature type="region of interest" description="Disordered" evidence="6">
    <location>
        <begin position="768"/>
        <end position="829"/>
    </location>
</feature>
<evidence type="ECO:0000256" key="1">
    <source>
        <dbReference type="ARBA" id="ARBA00003701"/>
    </source>
</evidence>
<dbReference type="Gene3D" id="3.40.30.10">
    <property type="entry name" value="Glutaredoxin"/>
    <property type="match status" value="1"/>
</dbReference>
<dbReference type="InterPro" id="IPR036282">
    <property type="entry name" value="Glutathione-S-Trfase_C_sf"/>
</dbReference>
<comment type="function">
    <text evidence="1">Conjugation of reduced glutathione to a wide number of exogenous and endogenous hydrophobic electrophiles.</text>
</comment>
<evidence type="ECO:0000256" key="4">
    <source>
        <dbReference type="ARBA" id="ARBA00022679"/>
    </source>
</evidence>
<evidence type="ECO:0000256" key="2">
    <source>
        <dbReference type="ARBA" id="ARBA00005861"/>
    </source>
</evidence>
<name>A0A813M6G4_POLGL</name>
<dbReference type="InterPro" id="IPR004045">
    <property type="entry name" value="Glutathione_S-Trfase_N"/>
</dbReference>
<dbReference type="PROSITE" id="PS50405">
    <property type="entry name" value="GST_CTER"/>
    <property type="match status" value="1"/>
</dbReference>
<accession>A0A813M6G4</accession>
<evidence type="ECO:0000259" key="7">
    <source>
        <dbReference type="PROSITE" id="PS50404"/>
    </source>
</evidence>
<dbReference type="EC" id="2.5.1.18" evidence="3"/>
<feature type="region of interest" description="Disordered" evidence="6">
    <location>
        <begin position="602"/>
        <end position="631"/>
    </location>
</feature>
<feature type="domain" description="GST C-terminal" evidence="8">
    <location>
        <begin position="421"/>
        <end position="560"/>
    </location>
</feature>
<protein>
    <recommendedName>
        <fullName evidence="3">glutathione transferase</fullName>
        <ecNumber evidence="3">2.5.1.18</ecNumber>
    </recommendedName>
</protein>
<dbReference type="PANTHER" id="PTHR11571:SF222">
    <property type="entry name" value="GLUTATHIONE TRANSFERASE"/>
    <property type="match status" value="1"/>
</dbReference>
<evidence type="ECO:0000259" key="8">
    <source>
        <dbReference type="PROSITE" id="PS50405"/>
    </source>
</evidence>
<dbReference type="SUPFAM" id="SSF52833">
    <property type="entry name" value="Thioredoxin-like"/>
    <property type="match status" value="1"/>
</dbReference>
<sequence>MAVAALLGPPSRGAADECGVRAVLRGEQLGPVNGERLRRALRRARAAAEVESKAVATAWREPSPSLGDVEAWAARLPPWVSAAGRQAAQLSEDVDALVSLSETYDAQVVVALSEGRALERAPILSLLERLERIAVLQRSWVPRIRAARAALDSLDCPGGQAHGFNLTLPDLDPYAGPGTSASSSDTGLVSKWSPLDVKFEDQKDCRDGQSVRLHRPCGLPATVIRRVEPGGGPGWRLWLAECLRGAALEAEELGQELSQAVGRAAGLRPGSEAPLGEACAPWDVALKHPSPWLAVMEVLASGVLRCWQGIGRLAPTTLGRLLRVPRLKTGYWKIRGFGAPARMMCTYAGVDCEDIQYEARMTSTGGWSSAEWEGVDKPALSETNVFVQLPYVVNCTTGEVISQFSAVYLYLGLVLGLNGLTSRACACNEQVLFYVYNMWMELRDLVYPFKQNQDRASFKASLKPYFDTALSGHYEKLESWLQQQGTGYFVSWKPCTADFLVWEMLDQQEEMARATGFQSPMTHFELLTEFHRSVRTWPRLQAYFDSDDARLPINNKMAYFRLITLHSSGPEFSQSSALRLGRAAQVGNANVGSVLTSSDLDSAATMTSSTHQGGDEKEKKTEVKKKKTVPAADKARGGLAVEVEKAKLTQQAIEEIRKGASKIGAQKIGAPFIPENWSLRYKNALGPYKTFLKLHDDKFILVTDDNGDFVVRLPGQLEPPAIPDKKVWQKELVKAWMEYCKAIPRPQRDFGVFMAALPKVASRLPSVPGSPAMSAAMSPRLVPQSSPLLAPGSPRRSPRLAAAAAVSATPVASKGKKRNKASSEPGALL</sequence>
<dbReference type="InterPro" id="IPR004046">
    <property type="entry name" value="GST_C"/>
</dbReference>
<gene>
    <name evidence="9" type="ORF">PGLA2088_LOCUS50810</name>
</gene>
<feature type="compositionally biased region" description="Polar residues" evidence="6">
    <location>
        <begin position="602"/>
        <end position="612"/>
    </location>
</feature>
<reference evidence="9" key="1">
    <citation type="submission" date="2021-02" db="EMBL/GenBank/DDBJ databases">
        <authorList>
            <person name="Dougan E. K."/>
            <person name="Rhodes N."/>
            <person name="Thang M."/>
            <person name="Chan C."/>
        </authorList>
    </citation>
    <scope>NUCLEOTIDE SEQUENCE</scope>
</reference>
<dbReference type="InterPro" id="IPR050213">
    <property type="entry name" value="GST_superfamily"/>
</dbReference>
<comment type="similarity">
    <text evidence="2">Belongs to the GST superfamily. Mu family.</text>
</comment>
<evidence type="ECO:0000313" key="10">
    <source>
        <dbReference type="Proteomes" id="UP000626109"/>
    </source>
</evidence>